<gene>
    <name evidence="6" type="ORF">EJ08DRAFT_670317</name>
</gene>
<feature type="transmembrane region" description="Helical" evidence="5">
    <location>
        <begin position="352"/>
        <end position="376"/>
    </location>
</feature>
<proteinExistence type="predicted"/>
<feature type="transmembrane region" description="Helical" evidence="5">
    <location>
        <begin position="97"/>
        <end position="115"/>
    </location>
</feature>
<dbReference type="PANTHER" id="PTHR11040">
    <property type="entry name" value="ZINC/IRON TRANSPORTER"/>
    <property type="match status" value="1"/>
</dbReference>
<dbReference type="AlphaFoldDB" id="A0A9P4NT77"/>
<protein>
    <submittedName>
        <fullName evidence="6">Fe transport protein 3</fullName>
    </submittedName>
</protein>
<keyword evidence="3 5" id="KW-1133">Transmembrane helix</keyword>
<reference evidence="6" key="1">
    <citation type="journal article" date="2020" name="Stud. Mycol.">
        <title>101 Dothideomycetes genomes: a test case for predicting lifestyles and emergence of pathogens.</title>
        <authorList>
            <person name="Haridas S."/>
            <person name="Albert R."/>
            <person name="Binder M."/>
            <person name="Bloem J."/>
            <person name="Labutti K."/>
            <person name="Salamov A."/>
            <person name="Andreopoulos B."/>
            <person name="Baker S."/>
            <person name="Barry K."/>
            <person name="Bills G."/>
            <person name="Bluhm B."/>
            <person name="Cannon C."/>
            <person name="Castanera R."/>
            <person name="Culley D."/>
            <person name="Daum C."/>
            <person name="Ezra D."/>
            <person name="Gonzalez J."/>
            <person name="Henrissat B."/>
            <person name="Kuo A."/>
            <person name="Liang C."/>
            <person name="Lipzen A."/>
            <person name="Lutzoni F."/>
            <person name="Magnuson J."/>
            <person name="Mondo S."/>
            <person name="Nolan M."/>
            <person name="Ohm R."/>
            <person name="Pangilinan J."/>
            <person name="Park H.-J."/>
            <person name="Ramirez L."/>
            <person name="Alfaro M."/>
            <person name="Sun H."/>
            <person name="Tritt A."/>
            <person name="Yoshinaga Y."/>
            <person name="Zwiers L.-H."/>
            <person name="Turgeon B."/>
            <person name="Goodwin S."/>
            <person name="Spatafora J."/>
            <person name="Crous P."/>
            <person name="Grigoriev I."/>
        </authorList>
    </citation>
    <scope>NUCLEOTIDE SEQUENCE</scope>
    <source>
        <strain evidence="6">CBS 130266</strain>
    </source>
</reference>
<dbReference type="PANTHER" id="PTHR11040:SF24">
    <property type="entry name" value="FE(2+) TRANSPORTER 3"/>
    <property type="match status" value="1"/>
</dbReference>
<keyword evidence="7" id="KW-1185">Reference proteome</keyword>
<feature type="transmembrane region" description="Helical" evidence="5">
    <location>
        <begin position="321"/>
        <end position="340"/>
    </location>
</feature>
<dbReference type="OrthoDB" id="448280at2759"/>
<dbReference type="GO" id="GO:0005385">
    <property type="term" value="F:zinc ion transmembrane transporter activity"/>
    <property type="evidence" value="ECO:0007669"/>
    <property type="project" value="TreeGrafter"/>
</dbReference>
<evidence type="ECO:0000256" key="3">
    <source>
        <dbReference type="ARBA" id="ARBA00022989"/>
    </source>
</evidence>
<feature type="transmembrane region" description="Helical" evidence="5">
    <location>
        <begin position="20"/>
        <end position="44"/>
    </location>
</feature>
<evidence type="ECO:0000256" key="5">
    <source>
        <dbReference type="SAM" id="Phobius"/>
    </source>
</evidence>
<feature type="transmembrane region" description="Helical" evidence="5">
    <location>
        <begin position="397"/>
        <end position="414"/>
    </location>
</feature>
<organism evidence="6 7">
    <name type="scientific">Tothia fuscella</name>
    <dbReference type="NCBI Taxonomy" id="1048955"/>
    <lineage>
        <taxon>Eukaryota</taxon>
        <taxon>Fungi</taxon>
        <taxon>Dikarya</taxon>
        <taxon>Ascomycota</taxon>
        <taxon>Pezizomycotina</taxon>
        <taxon>Dothideomycetes</taxon>
        <taxon>Pleosporomycetidae</taxon>
        <taxon>Venturiales</taxon>
        <taxon>Cylindrosympodiaceae</taxon>
        <taxon>Tothia</taxon>
    </lineage>
</organism>
<dbReference type="Pfam" id="PF02535">
    <property type="entry name" value="Zip"/>
    <property type="match status" value="2"/>
</dbReference>
<evidence type="ECO:0000256" key="2">
    <source>
        <dbReference type="ARBA" id="ARBA00022692"/>
    </source>
</evidence>
<evidence type="ECO:0000256" key="1">
    <source>
        <dbReference type="ARBA" id="ARBA00004141"/>
    </source>
</evidence>
<evidence type="ECO:0000256" key="4">
    <source>
        <dbReference type="ARBA" id="ARBA00023136"/>
    </source>
</evidence>
<comment type="caution">
    <text evidence="6">The sequence shown here is derived from an EMBL/GenBank/DDBJ whole genome shotgun (WGS) entry which is preliminary data.</text>
</comment>
<dbReference type="Proteomes" id="UP000800235">
    <property type="component" value="Unassembled WGS sequence"/>
</dbReference>
<keyword evidence="4 5" id="KW-0472">Membrane</keyword>
<evidence type="ECO:0000313" key="7">
    <source>
        <dbReference type="Proteomes" id="UP000800235"/>
    </source>
</evidence>
<evidence type="ECO:0000313" key="6">
    <source>
        <dbReference type="EMBL" id="KAF2430796.1"/>
    </source>
</evidence>
<dbReference type="EMBL" id="MU007036">
    <property type="protein sequence ID" value="KAF2430796.1"/>
    <property type="molecule type" value="Genomic_DNA"/>
</dbReference>
<sequence>MVSAKPKCGTEGRGKKEYDLPLHVIGLFLVLAASCFGAGFPVVAKKFKSLKIPPSIFFFCKHFGTGVLIATAFVHLLPTAFQSLNDPCLPDLFTVKYPALPGVIALGSLFSLFCIEMWMHSKMPHGHSHGSATGEEFSGGANPHAIPAPIFHRSPTPADVYIDEKRFPEETFDELGYPEMVPDSDMPPWFVAFYKQYVLQRDQMMSMVKRYAPSIPPTYRDSVAPSKGMDPDAADSKDLGVVDLEYNSVDPMVYKKMSMEITLLEGGILFHSVFVGMTVSITTDGFVVLLIAILFHQTFEGLGLGSRIAAVPYPKGSIKPWLLVFAFGTTAPIGQAIGLITRNSYDPNSAFALILVGTFNAISSGLLLWAGLVDLLAKDFLSEEADAALTNKRKITAFLYVLMGAAGMSFVGAFA</sequence>
<dbReference type="InterPro" id="IPR003689">
    <property type="entry name" value="ZIP"/>
</dbReference>
<comment type="subcellular location">
    <subcellularLocation>
        <location evidence="1">Membrane</location>
        <topology evidence="1">Multi-pass membrane protein</topology>
    </subcellularLocation>
</comment>
<dbReference type="GO" id="GO:0005886">
    <property type="term" value="C:plasma membrane"/>
    <property type="evidence" value="ECO:0007669"/>
    <property type="project" value="TreeGrafter"/>
</dbReference>
<name>A0A9P4NT77_9PEZI</name>
<feature type="transmembrane region" description="Helical" evidence="5">
    <location>
        <begin position="56"/>
        <end position="77"/>
    </location>
</feature>
<dbReference type="PROSITE" id="PS51257">
    <property type="entry name" value="PROKAR_LIPOPROTEIN"/>
    <property type="match status" value="1"/>
</dbReference>
<keyword evidence="2 5" id="KW-0812">Transmembrane</keyword>
<accession>A0A9P4NT77</accession>